<protein>
    <recommendedName>
        <fullName evidence="3">Transglutaminase-like domain-containing protein</fullName>
    </recommendedName>
</protein>
<dbReference type="PANTHER" id="PTHR47020:SF1">
    <property type="entry name" value="HILLARIN"/>
    <property type="match status" value="1"/>
</dbReference>
<dbReference type="InterPro" id="IPR053041">
    <property type="entry name" value="Transglut-like_Superfamily_Mod"/>
</dbReference>
<dbReference type="Proteomes" id="UP000245119">
    <property type="component" value="Linkage Group LG11"/>
</dbReference>
<feature type="compositionally biased region" description="Polar residues" evidence="2">
    <location>
        <begin position="17"/>
        <end position="33"/>
    </location>
</feature>
<feature type="domain" description="Transglutaminase-like" evidence="3">
    <location>
        <begin position="2167"/>
        <end position="2234"/>
    </location>
</feature>
<feature type="domain" description="Transglutaminase-like" evidence="3">
    <location>
        <begin position="2857"/>
        <end position="2924"/>
    </location>
</feature>
<proteinExistence type="predicted"/>
<comment type="caution">
    <text evidence="4">The sequence shown here is derived from an EMBL/GenBank/DDBJ whole genome shotgun (WGS) entry which is preliminary data.</text>
</comment>
<reference evidence="4 5" key="1">
    <citation type="submission" date="2018-04" db="EMBL/GenBank/DDBJ databases">
        <title>The genome of golden apple snail Pomacea canaliculata provides insight into stress tolerance and invasive adaptation.</title>
        <authorList>
            <person name="Liu C."/>
            <person name="Liu B."/>
            <person name="Ren Y."/>
            <person name="Zhang Y."/>
            <person name="Wang H."/>
            <person name="Li S."/>
            <person name="Jiang F."/>
            <person name="Yin L."/>
            <person name="Zhang G."/>
            <person name="Qian W."/>
            <person name="Fan W."/>
        </authorList>
    </citation>
    <scope>NUCLEOTIDE SEQUENCE [LARGE SCALE GENOMIC DNA]</scope>
    <source>
        <strain evidence="4">SZHN2017</strain>
        <tissue evidence="4">Muscle</tissue>
    </source>
</reference>
<feature type="domain" description="Transglutaminase-like" evidence="3">
    <location>
        <begin position="1412"/>
        <end position="1481"/>
    </location>
</feature>
<evidence type="ECO:0000313" key="5">
    <source>
        <dbReference type="Proteomes" id="UP000245119"/>
    </source>
</evidence>
<organism evidence="4 5">
    <name type="scientific">Pomacea canaliculata</name>
    <name type="common">Golden apple snail</name>
    <dbReference type="NCBI Taxonomy" id="400727"/>
    <lineage>
        <taxon>Eukaryota</taxon>
        <taxon>Metazoa</taxon>
        <taxon>Spiralia</taxon>
        <taxon>Lophotrochozoa</taxon>
        <taxon>Mollusca</taxon>
        <taxon>Gastropoda</taxon>
        <taxon>Caenogastropoda</taxon>
        <taxon>Architaenioglossa</taxon>
        <taxon>Ampullarioidea</taxon>
        <taxon>Ampullariidae</taxon>
        <taxon>Pomacea</taxon>
    </lineage>
</organism>
<dbReference type="SUPFAM" id="SSF54001">
    <property type="entry name" value="Cysteine proteinases"/>
    <property type="match status" value="5"/>
</dbReference>
<feature type="region of interest" description="Disordered" evidence="2">
    <location>
        <begin position="17"/>
        <end position="40"/>
    </location>
</feature>
<keyword evidence="1" id="KW-0175">Coiled coil</keyword>
<evidence type="ECO:0000259" key="3">
    <source>
        <dbReference type="SMART" id="SM00460"/>
    </source>
</evidence>
<name>A0A2T7NM97_POMCA</name>
<sequence>MKRFILSLKVNSKSDILSDTTCPNTGNSRSQAYSELPTPQMKQDEELWKSEDWYPPLCPPESLKEELLREEDFTEVDKVARETPDSLKNNFDELINYLTSHFNSDLQKLRSIFVWMGAQNIGCQQETDTCEDNQSPRYYLYNTCKNHVFIGKLFVKMCRCARIPCILVKGVAKGASYTTGDNEIKAKTTWAVVHVAGSWRFVFPHWAFVKASGHQKGNWMLVEDCGNSARTRFTANDGKLISDIDEFYFLTDPDVMKYICHPNDKEKQLLHEPWTKEQFFASPHFCNAYYSSGWHLLSPATCLIKTHMGGCSIDFFSPGGDSKLDYKLFFDESCSGNTFTKEKERDRYVIMLSQTLQTTSLLVRLPETGTYKLELTGVHKGNACKVLHFRIDCDYVPPETRPFPTHPKNGFGFGEAAAEAGLSEPSHSEGIVEVKRGEEVNIHFKVEANLDISPRLIHFFWKPDDLHDNVLVRREEANVTITVKVPTDDPAPEFSLEIDTIKNSHGPTEPCVNAQVLNYLLTCDKTLHSIITDKTKQTPDSLKESFGDLVESLTSHLTSDLHKLRAIFVWMAEQNIGCRQETTSFKNKHSPKYYLRKAYTDVVFIGKMFAKMCRFAANDGSEISTFDEFYFLTDPNMMNYICHPHDKEKQLLAEPWTKEQFFTLPYFRPHYFSSGWHLVSPLTCVIRPEDGWCFIDFSSPGAGSKLRYKLFFDETRSGKTFPKGIQMDLYVTIIKRTKHTKSVMVRLPEAGTYKLEVIGSHQNILHRLVEFRIVCKHVAPDIRPLPPCSENGFGFGEEAVKAGLSEPSHTEGVVPVKSGDEIDMSFRVQPNVDILARLVHSTRATDELRDSVRVRRENAKATVTATLPADDPEPEYSLQIDTIKNSQGFYKPKGAFTNALSYLLTSNKSLNTAIVDKSKQVNFHLLIKHLTINADTDLHKLRSIFVWMGHQEVGCRQEKSGCKKGSPRYYLQEAYEDKITISKLFAKMCRVAKIPCILVNGHAKDSTYDTGDDYLRECTWAVVYVAGSWRFVFPHRAFVSAIYYQKGNWRLVEDSGGTYRQRFTARPGSEVSTFVDFFWLTDPDMMQYICYTPNKEYQLLPEPQTKEKFLALPCFNHYYFSSGWSLIDPWTCVIKPEHGWCFINFCTPTASSKLQYELFFDENRSRTSFPQERQTDRYVTILKRTKQSKSIMVRLPVIGAYKLEVNGGLVEFQIVCEHVPSDIRPLPPCSENGHGFTEEAAAAGLSQPSHTEGVVPVKSGEEIDFSFTVKEDIDILATLVHHTGKRKNLEVQRENERAKVHFRLPEDEPKPEYALQIDIIKNRLADESSKQKFTNILSYLLTSDDKLNAAIVDKDKQTEDSLKESFDLLINHLTRNADTDLHKLRSIFVWMGDQEVGCREEKSECKNKQSPTYYLQKACIDDTFINKMFAKMCRAAKIPCILVNGQAKGASYDPGDEDIRGECTWAVVYVAGSWRFVFPHWAFVSVIYYQKGKWMLVEDSGEASRQRFTANYGCQLSDFDEFFWLTDPDMMQYICYTPTKEYQLLPEPQTKEKFLALPCFNHYYFSSGWSLIDPLTCEIKTERGWCFINFCSPTASSKLKYELFFNENRSRTSFPKDLQIDHYVTILKRTNQSKSIMARLPVIGTYKLEVNGGLVKFRIVCEHVPSDIRPLPPCSENGHGFTEEAAKNGLSQPSHTQGVVPVKRGEEIDLSFTVQEDIDIMATLVHHTGKRKNQDVQKEKERVTVNVRLPEDDPKPEYAIMIDIIKNRLADESSKQKFTNILSYLLTSDETLNAAIVDKDKQELLQCYEELYDWVAKDDERLVEQAAFHVEMADIKDPILNRKIREKKAKFSRMRQEVLAAARDRNVDRLNLALRHCMDSNLDYRGDVEDGKKVLLALCKEDVKQALKNLQANELHKSLDKAANSCISEWVREQAWFQKGQEAYRRLERLQRQRQDLQSLKDEERANMIKPPDYVIDVLFATYILLGESEKELDTWQNIWKKLKQTGEDELFTKAISFDDTNLRRRRVDLAEDKLKKLKLGDEGVITRLHLWTTQRLDTDLCLLLSVNTEHDDQLWEAEDGYPPLRFPESRKEELLRDEDFTDVDLAARTTPSSLTESFENLVQHLTSHLNSDLQKLRSVFVWMGAQNIGCQQENESCSDKHSPKYYLLEARGNRLFIAKLFAKLCRGASIPCILVNGKAKDVSYDPGDNDIQEDNTWAIVYVAGSWRFVFPLWAFVKAGGHQKGNWMLLEDCGKNARERMTASESDPKSDFDEFYFLTDPEVMNCFCHPEDEDKQLLTVPWTKEKFYDLPHFKKMYFSRGWQLTSPMTCLIKPVSGCCCVDFCCPSEETQLYCKLFFNEFLSGKAFPEKLQFKNYLYRLDRGAFGGSRRKSLVVRLPMSGTYKLEVTGIHRGRECSLVEFRVVCDSVPETRPFPHVPDILLGFGEAAAEAGLLDPSHTEGLVPVKSGEEIDIQFKIKDDADISARLVHSTRTPMDVQPQKEADKVTLTIKLPEDDPSPEYLLEISLVKNWEGPDLSQKGTTNILNYLLTSDKTLHAAVTDRTKQTQEKKILQCYKEAHDALSKSDEKLLEKVLTSIKMIGLKDPILDEKLRAVKAKYKRMRQEMLAAAEEKDFDGLNLALGNYMAINFEHRGDVEATKEELLELCNEEVQKAYEILKLQELQACLDKVAKTCVGNSVKEEGWFQNAQQVSRDVQELEQTKLKAQSLRGDDIVSLCRPPDQIISLLFATFILLGERQEGLDDEELWKPESWYPPLGPPKSTKKDLLRDEDFTEVDKAAKESPSSLNESFDRLVHHLTSSLKSDLHKLRAIFAWMGAQNIGCKQQNESVCDRDSPKYYLKMAHVNSTFIAKLFAKMCRVARIPCILVKGKAKGASYDPGDDDIEVDNTWAVVYVADSWRFVLPHWAFVKVYGHQKGNWMLVEDSGKAVRQRFTASAGVTISEFDEFYFLTDPKEMCYICHPHDKEKQLLTVPWTKEKFFTSPHFRQSYFSSGWRLKTSSECVIRPEDGRKTIYFHNQQKESTLKYKLFYDEERSGKTFPQELQTQDYIRGTVQNSLAMRIPVTGTYKLKVSGLNQYQELPLVEFRIIVCDNESLPFPSAPETKYGFGETAAEAGLSEPSYTEGFVPVKSGEEKKFDFKVKEDVDIAAKLVHSTRTTEELRDNVSVRRDEDNAIVTAKLPADDPKPEYSLEIDTIKKTEGGQRSEKETTNALNYLLTSDKALTDSLTDETEQKNLQVWVNVCDGLAKDDARELEKVACRMSLFGVENADLEEEIQTRRQTYKQLRKDALAAAKDRNFDQLNRALRKCVAVNLQYRGDVEAAMDILMELCEKEIRKVLKEVKLEDLRECLNKMLKTCVGETLREKVWFQNALQTQRDIEAFEDSKQKMQPETDDDLASVYKPPEKVVDIIIATFVLIGESKTELNTWRNIWAKLQKTNECQIFDRLGSFDDSVLTQEQVDEAEKRLKKHDGAFSDNIIAKTLYEWCSDRIKFYRLREKLNGRN</sequence>
<accession>A0A2T7NM97</accession>
<dbReference type="Pfam" id="PF01841">
    <property type="entry name" value="Transglut_core"/>
    <property type="match status" value="1"/>
</dbReference>
<evidence type="ECO:0000313" key="4">
    <source>
        <dbReference type="EMBL" id="PVD22294.1"/>
    </source>
</evidence>
<dbReference type="Gene3D" id="3.10.620.30">
    <property type="match status" value="1"/>
</dbReference>
<dbReference type="PANTHER" id="PTHR47020">
    <property type="entry name" value="HILLARIN"/>
    <property type="match status" value="1"/>
</dbReference>
<gene>
    <name evidence="4" type="ORF">C0Q70_18103</name>
</gene>
<dbReference type="Pfam" id="PF23265">
    <property type="entry name" value="Ig-like_KY"/>
    <property type="match status" value="6"/>
</dbReference>
<keyword evidence="5" id="KW-1185">Reference proteome</keyword>
<feature type="domain" description="Transglutaminase-like" evidence="3">
    <location>
        <begin position="136"/>
        <end position="206"/>
    </location>
</feature>
<dbReference type="EMBL" id="PZQS01000011">
    <property type="protein sequence ID" value="PVD22294.1"/>
    <property type="molecule type" value="Genomic_DNA"/>
</dbReference>
<dbReference type="InterPro" id="IPR038765">
    <property type="entry name" value="Papain-like_cys_pep_sf"/>
</dbReference>
<feature type="coiled-coil region" evidence="1">
    <location>
        <begin position="1940"/>
        <end position="1967"/>
    </location>
</feature>
<dbReference type="InterPro" id="IPR056564">
    <property type="entry name" value="Ig-like_KY"/>
</dbReference>
<dbReference type="SMART" id="SM00460">
    <property type="entry name" value="TGc"/>
    <property type="match status" value="4"/>
</dbReference>
<dbReference type="InterPro" id="IPR002931">
    <property type="entry name" value="Transglutaminase-like"/>
</dbReference>
<evidence type="ECO:0000256" key="2">
    <source>
        <dbReference type="SAM" id="MobiDB-lite"/>
    </source>
</evidence>
<evidence type="ECO:0000256" key="1">
    <source>
        <dbReference type="SAM" id="Coils"/>
    </source>
</evidence>
<dbReference type="OrthoDB" id="6129702at2759"/>